<dbReference type="AlphaFoldDB" id="A0A8X8X1Q5"/>
<comment type="caution">
    <text evidence="1">The sequence shown here is derived from an EMBL/GenBank/DDBJ whole genome shotgun (WGS) entry which is preliminary data.</text>
</comment>
<dbReference type="Proteomes" id="UP000298416">
    <property type="component" value="Unassembled WGS sequence"/>
</dbReference>
<reference evidence="1" key="2">
    <citation type="submission" date="2020-08" db="EMBL/GenBank/DDBJ databases">
        <title>Plant Genome Project.</title>
        <authorList>
            <person name="Zhang R.-G."/>
        </authorList>
    </citation>
    <scope>NUCLEOTIDE SEQUENCE</scope>
    <source>
        <strain evidence="1">Huo1</strain>
        <tissue evidence="1">Leaf</tissue>
    </source>
</reference>
<keyword evidence="2" id="KW-1185">Reference proteome</keyword>
<dbReference type="EMBL" id="PNBA02000012">
    <property type="protein sequence ID" value="KAG6405190.1"/>
    <property type="molecule type" value="Genomic_DNA"/>
</dbReference>
<gene>
    <name evidence="1" type="ORF">SASPL_132776</name>
</gene>
<evidence type="ECO:0000313" key="1">
    <source>
        <dbReference type="EMBL" id="KAG6405190.1"/>
    </source>
</evidence>
<protein>
    <submittedName>
        <fullName evidence="1">Uncharacterized protein</fullName>
    </submittedName>
</protein>
<evidence type="ECO:0000313" key="2">
    <source>
        <dbReference type="Proteomes" id="UP000298416"/>
    </source>
</evidence>
<name>A0A8X8X1Q5_SALSN</name>
<accession>A0A8X8X1Q5</accession>
<reference evidence="1" key="1">
    <citation type="submission" date="2018-01" db="EMBL/GenBank/DDBJ databases">
        <authorList>
            <person name="Mao J.F."/>
        </authorList>
    </citation>
    <scope>NUCLEOTIDE SEQUENCE</scope>
    <source>
        <strain evidence="1">Huo1</strain>
        <tissue evidence="1">Leaf</tissue>
    </source>
</reference>
<sequence length="231" mass="26408">MSLWIFRLEVESVENDVLVGIDYMLNSSRVPDVKNAWGDCAATRQKIHTSSISLNLEFESPKLLSNQPELIANILHTWNDDMGLSYRTVDSASSLKMLRNRMADPDDDYIDVSNVVRQRYDPSYYTIYLEEISEYNLHEDEHGKDYAQCDLYDAATTYTDRFSMEIVDETLFKVGELEQVNDPMIAKIDETRDINCGHGNKAQTIRAAEESELDCEDAEGPMNIADMSDFC</sequence>
<organism evidence="1">
    <name type="scientific">Salvia splendens</name>
    <name type="common">Scarlet sage</name>
    <dbReference type="NCBI Taxonomy" id="180675"/>
    <lineage>
        <taxon>Eukaryota</taxon>
        <taxon>Viridiplantae</taxon>
        <taxon>Streptophyta</taxon>
        <taxon>Embryophyta</taxon>
        <taxon>Tracheophyta</taxon>
        <taxon>Spermatophyta</taxon>
        <taxon>Magnoliopsida</taxon>
        <taxon>eudicotyledons</taxon>
        <taxon>Gunneridae</taxon>
        <taxon>Pentapetalae</taxon>
        <taxon>asterids</taxon>
        <taxon>lamiids</taxon>
        <taxon>Lamiales</taxon>
        <taxon>Lamiaceae</taxon>
        <taxon>Nepetoideae</taxon>
        <taxon>Mentheae</taxon>
        <taxon>Salviinae</taxon>
        <taxon>Salvia</taxon>
        <taxon>Salvia subgen. Calosphace</taxon>
        <taxon>core Calosphace</taxon>
    </lineage>
</organism>
<proteinExistence type="predicted"/>